<evidence type="ECO:0008006" key="3">
    <source>
        <dbReference type="Google" id="ProtNLM"/>
    </source>
</evidence>
<dbReference type="RefSeq" id="WP_062188457.1">
    <property type="nucleotide sequence ID" value="NZ_LRRD01000064.1"/>
</dbReference>
<comment type="caution">
    <text evidence="1">The sequence shown here is derived from an EMBL/GenBank/DDBJ whole genome shotgun (WGS) entry which is preliminary data.</text>
</comment>
<evidence type="ECO:0000313" key="1">
    <source>
        <dbReference type="EMBL" id="KXW57393.1"/>
    </source>
</evidence>
<dbReference type="EMBL" id="LRRD01000064">
    <property type="protein sequence ID" value="KXW57393.1"/>
    <property type="molecule type" value="Genomic_DNA"/>
</dbReference>
<keyword evidence="2" id="KW-1185">Reference proteome</keyword>
<reference evidence="1 2" key="1">
    <citation type="submission" date="2016-01" db="EMBL/GenBank/DDBJ databases">
        <title>Genome sequence of the acidophilic iron oxidising Ferrovum strain Z-31.</title>
        <authorList>
            <person name="Poehlein A."/>
            <person name="Ullrich S.R."/>
            <person name="Schloemann M."/>
            <person name="Muehling M."/>
            <person name="Daniel R."/>
        </authorList>
    </citation>
    <scope>NUCLEOTIDE SEQUENCE [LARGE SCALE GENOMIC DNA]</scope>
    <source>
        <strain evidence="1 2">Z-31</strain>
    </source>
</reference>
<dbReference type="PATRIC" id="fig|1789004.3.peg.2164"/>
<name>A0A149VVX9_9PROT</name>
<evidence type="ECO:0000313" key="2">
    <source>
        <dbReference type="Proteomes" id="UP000075653"/>
    </source>
</evidence>
<dbReference type="STRING" id="1789004.FEMY_20890"/>
<dbReference type="AlphaFoldDB" id="A0A149VVX9"/>
<accession>A0A149VVX9</accession>
<sequence>MRQDIDLIRNIMVAIEHLQNTIEPLNGKDIYEYLLNNGQVTSSDDDSHKFLYHVKLLEQDYLIEGSTDNIHAWFFMVYSITPSGHRFLDAVREKPFFHKVKDYLQQNSVPITIASIQAAAGAIIANIGKI</sequence>
<organism evidence="1 2">
    <name type="scientific">Ferrovum myxofaciens</name>
    <dbReference type="NCBI Taxonomy" id="416213"/>
    <lineage>
        <taxon>Bacteria</taxon>
        <taxon>Pseudomonadati</taxon>
        <taxon>Pseudomonadota</taxon>
        <taxon>Betaproteobacteria</taxon>
        <taxon>Ferrovales</taxon>
        <taxon>Ferrovaceae</taxon>
        <taxon>Ferrovum</taxon>
    </lineage>
</organism>
<gene>
    <name evidence="1" type="ORF">FEMY_20890</name>
</gene>
<protein>
    <recommendedName>
        <fullName evidence="3">DUF2513 domain-containing protein</fullName>
    </recommendedName>
</protein>
<proteinExistence type="predicted"/>
<dbReference type="Pfam" id="PF10711">
    <property type="entry name" value="DUF2513"/>
    <property type="match status" value="1"/>
</dbReference>
<dbReference type="InterPro" id="IPR019650">
    <property type="entry name" value="DUF2513"/>
</dbReference>
<dbReference type="Proteomes" id="UP000075653">
    <property type="component" value="Unassembled WGS sequence"/>
</dbReference>